<sequence length="860" mass="97648">MDKFVQRLPRKSDRSPVSNTPHDSIHQSISPPHKKARISSSTPAHEIQTPDLVKAEDSDNSYLLSFPFQPTTEQEGAASTTPLEASLQVDVESHAAVEASVTSENGLDADARKSRWVKGQSSMYVDAFGMALDTVLCEEAHLFSRRELEVFDYWRELKYPEQYLYVRLFLRKTAAWHRISRLGYWDDIPDIEASCTTLQKPYHFSSSQDEPLIQPEDSLPVPVDDPHYSNSFTFADTSSTGITSVSEAVALLSLDELKTLAKEEKVLGKTKGELVQNIVRVSQEQKNLLSLGVTRRRHSSFGTLEPSVPTSQIPLDPSDDGKDDGGNNHAERLRSKILILTGPCIRLSAPIVQLFERVHLVYFRSTQWTEKSLTTSILASISRRNFPEYIVHRSSTIFASRAAVVEFEAALRLEADVDALLEMGASGFAGIKEIYEKVYPRWRALVGEEGEKDKTGIYGYGEGVYLRCFSAAHIYTRIVHKGAYILGRLKEYRREHFLLEELLSQRLFHPARRGAWYQRKALLEEHYMYLQPTNSNAKVTTDDQAVRRLWRRAAAETCERALQDNECHVIYHYDLQKRLLKLERQLCIPKRLQHDFGHLHLRPPLHHTVQGIQLKPYVSGPSILPQSRNSSTNATMKTWWLDEFAAPLDDDSDDLAPRPISVEEMCLSWYRAKQGWKGYHSEGGIVRTLFAYLFFDILFLPVPNVFQTAYQSCPLDLFTDAFYCARISEINQRLAEISNGHAARIIDGVISREGERRPVVIGLNWDFEASDVIELAQCFKPEALAAVCRVLAQEYRARRSGLPDLIMWRTGDTDGECMFVEVKSANDRVSDTQRLWMHVLGVAGVTVVVCHAVAREVREV</sequence>
<feature type="region of interest" description="Disordered" evidence="9">
    <location>
        <begin position="300"/>
        <end position="327"/>
    </location>
</feature>
<dbReference type="Pfam" id="PF21315">
    <property type="entry name" value="FAN1_HTH"/>
    <property type="match status" value="1"/>
</dbReference>
<feature type="region of interest" description="Disordered" evidence="9">
    <location>
        <begin position="1"/>
        <end position="50"/>
    </location>
</feature>
<dbReference type="InterPro" id="IPR011856">
    <property type="entry name" value="tRNA_endonuc-like_dom_sf"/>
</dbReference>
<dbReference type="GO" id="GO:0046872">
    <property type="term" value="F:metal ion binding"/>
    <property type="evidence" value="ECO:0007669"/>
    <property type="project" value="UniProtKB-KW"/>
</dbReference>
<comment type="caution">
    <text evidence="11">The sequence shown here is derived from an EMBL/GenBank/DDBJ whole genome shotgun (WGS) entry which is preliminary data.</text>
</comment>
<evidence type="ECO:0000256" key="1">
    <source>
        <dbReference type="ARBA" id="ARBA00000983"/>
    </source>
</evidence>
<comment type="similarity">
    <text evidence="2 8">Belongs to the FAN1 family.</text>
</comment>
<dbReference type="InterPro" id="IPR049132">
    <property type="entry name" value="FAN1-like_euk"/>
</dbReference>
<dbReference type="GO" id="GO:0070336">
    <property type="term" value="F:flap-structured DNA binding"/>
    <property type="evidence" value="ECO:0007669"/>
    <property type="project" value="TreeGrafter"/>
</dbReference>
<evidence type="ECO:0000313" key="11">
    <source>
        <dbReference type="EMBL" id="KKA30760.1"/>
    </source>
</evidence>
<keyword evidence="5 8" id="KW-0378">Hydrolase</keyword>
<dbReference type="Pfam" id="PF08774">
    <property type="entry name" value="VRR_NUC"/>
    <property type="match status" value="1"/>
</dbReference>
<comment type="subcellular location">
    <subcellularLocation>
        <location evidence="8">Nucleus</location>
    </subcellularLocation>
</comment>
<dbReference type="PANTHER" id="PTHR15749:SF4">
    <property type="entry name" value="FANCONI-ASSOCIATED NUCLEASE 1"/>
    <property type="match status" value="1"/>
</dbReference>
<organism evidence="11 12">
    <name type="scientific">Thielaviopsis punctulata</name>
    <dbReference type="NCBI Taxonomy" id="72032"/>
    <lineage>
        <taxon>Eukaryota</taxon>
        <taxon>Fungi</taxon>
        <taxon>Dikarya</taxon>
        <taxon>Ascomycota</taxon>
        <taxon>Pezizomycotina</taxon>
        <taxon>Sordariomycetes</taxon>
        <taxon>Hypocreomycetidae</taxon>
        <taxon>Microascales</taxon>
        <taxon>Ceratocystidaceae</taxon>
        <taxon>Thielaviopsis</taxon>
    </lineage>
</organism>
<comment type="function">
    <text evidence="8">Nuclease required for the repair of DNA interstrand cross-links (ICL). Acts as a 5'-3' exonuclease that anchors at a cut end of DNA and cleaves DNA successively at every third nucleotide, allowing to excise an ICL from one strand through flanking incisions.</text>
</comment>
<dbReference type="InterPro" id="IPR033315">
    <property type="entry name" value="Fan1-like"/>
</dbReference>
<keyword evidence="8" id="KW-0234">DNA repair</keyword>
<dbReference type="EMBL" id="LAEV01000270">
    <property type="protein sequence ID" value="KKA30760.1"/>
    <property type="molecule type" value="Genomic_DNA"/>
</dbReference>
<evidence type="ECO:0000256" key="6">
    <source>
        <dbReference type="ARBA" id="ARBA00022842"/>
    </source>
</evidence>
<dbReference type="SMART" id="SM00990">
    <property type="entry name" value="VRR_NUC"/>
    <property type="match status" value="1"/>
</dbReference>
<proteinExistence type="inferred from homology"/>
<evidence type="ECO:0000259" key="10">
    <source>
        <dbReference type="SMART" id="SM00990"/>
    </source>
</evidence>
<dbReference type="Pfam" id="PF21170">
    <property type="entry name" value="FAN1_TPR"/>
    <property type="match status" value="1"/>
</dbReference>
<comment type="cofactor">
    <cofactor evidence="8">
        <name>Mg(2+)</name>
        <dbReference type="ChEBI" id="CHEBI:18420"/>
    </cofactor>
    <cofactor evidence="8">
        <name>Mn(2+)</name>
        <dbReference type="ChEBI" id="CHEBI:29035"/>
    </cofactor>
</comment>
<dbReference type="FunFam" id="3.40.1350.10:FF:000009">
    <property type="entry name" value="Fanconi-associated nuclease"/>
    <property type="match status" value="1"/>
</dbReference>
<evidence type="ECO:0000256" key="5">
    <source>
        <dbReference type="ARBA" id="ARBA00022801"/>
    </source>
</evidence>
<dbReference type="EC" id="3.1.4.1" evidence="8"/>
<dbReference type="InterPro" id="IPR014883">
    <property type="entry name" value="VRR_NUC"/>
</dbReference>
<dbReference type="Gene3D" id="3.40.1350.10">
    <property type="match status" value="1"/>
</dbReference>
<feature type="domain" description="VRR-NUC" evidence="10">
    <location>
        <begin position="737"/>
        <end position="854"/>
    </location>
</feature>
<dbReference type="GO" id="GO:0005634">
    <property type="term" value="C:nucleus"/>
    <property type="evidence" value="ECO:0007669"/>
    <property type="project" value="UniProtKB-SubCell"/>
</dbReference>
<evidence type="ECO:0000313" key="12">
    <source>
        <dbReference type="Proteomes" id="UP000033483"/>
    </source>
</evidence>
<dbReference type="GO" id="GO:0017108">
    <property type="term" value="F:5'-flap endonuclease activity"/>
    <property type="evidence" value="ECO:0007669"/>
    <property type="project" value="TreeGrafter"/>
</dbReference>
<evidence type="ECO:0000256" key="3">
    <source>
        <dbReference type="ARBA" id="ARBA00022722"/>
    </source>
</evidence>
<dbReference type="GO" id="GO:0036297">
    <property type="term" value="P:interstrand cross-link repair"/>
    <property type="evidence" value="ECO:0007669"/>
    <property type="project" value="InterPro"/>
</dbReference>
<dbReference type="CDD" id="cd22326">
    <property type="entry name" value="FAN1-like"/>
    <property type="match status" value="1"/>
</dbReference>
<evidence type="ECO:0000256" key="9">
    <source>
        <dbReference type="SAM" id="MobiDB-lite"/>
    </source>
</evidence>
<evidence type="ECO:0000256" key="7">
    <source>
        <dbReference type="ARBA" id="ARBA00023211"/>
    </source>
</evidence>
<comment type="catalytic activity">
    <reaction evidence="1 8">
        <text>Hydrolytically removes 5'-nucleotides successively from the 3'-hydroxy termini of 3'-hydroxy-terminated oligonucleotides.</text>
        <dbReference type="EC" id="3.1.4.1"/>
    </reaction>
</comment>
<dbReference type="GO" id="GO:0004528">
    <property type="term" value="F:phosphodiesterase I activity"/>
    <property type="evidence" value="ECO:0007669"/>
    <property type="project" value="UniProtKB-EC"/>
</dbReference>
<keyword evidence="4 8" id="KW-0479">Metal-binding</keyword>
<dbReference type="OrthoDB" id="76364at2759"/>
<dbReference type="AlphaFoldDB" id="A0A0F4ZKM4"/>
<dbReference type="PANTHER" id="PTHR15749">
    <property type="entry name" value="FANCONI-ASSOCIATED NUCLEASE 1"/>
    <property type="match status" value="1"/>
</dbReference>
<gene>
    <name evidence="11" type="ORF">TD95_002607</name>
</gene>
<evidence type="ECO:0000256" key="2">
    <source>
        <dbReference type="ARBA" id="ARBA00005533"/>
    </source>
</evidence>
<dbReference type="InterPro" id="IPR049125">
    <property type="entry name" value="FAN1-like_WH"/>
</dbReference>
<evidence type="ECO:0000256" key="4">
    <source>
        <dbReference type="ARBA" id="ARBA00022723"/>
    </source>
</evidence>
<dbReference type="InterPro" id="IPR049126">
    <property type="entry name" value="FAN1-like_TPR"/>
</dbReference>
<keyword evidence="7 8" id="KW-0464">Manganese</keyword>
<reference evidence="11 12" key="1">
    <citation type="submission" date="2015-03" db="EMBL/GenBank/DDBJ databases">
        <authorList>
            <person name="Radwan O."/>
            <person name="Al-Naeli F.A."/>
            <person name="Rendon G.A."/>
            <person name="Fields C."/>
        </authorList>
    </citation>
    <scope>NUCLEOTIDE SEQUENCE [LARGE SCALE GENOMIC DNA]</scope>
    <source>
        <strain evidence="11">CR-DP1</strain>
    </source>
</reference>
<accession>A0A0F4ZKM4</accession>
<dbReference type="Proteomes" id="UP000033483">
    <property type="component" value="Unassembled WGS sequence"/>
</dbReference>
<keyword evidence="8" id="KW-0539">Nucleus</keyword>
<keyword evidence="3 8" id="KW-0540">Nuclease</keyword>
<feature type="compositionally biased region" description="Basic and acidic residues" evidence="9">
    <location>
        <begin position="1"/>
        <end position="14"/>
    </location>
</feature>
<dbReference type="GO" id="GO:0008409">
    <property type="term" value="F:5'-3' exonuclease activity"/>
    <property type="evidence" value="ECO:0007669"/>
    <property type="project" value="TreeGrafter"/>
</dbReference>
<evidence type="ECO:0000256" key="8">
    <source>
        <dbReference type="RuleBase" id="RU365033"/>
    </source>
</evidence>
<name>A0A0F4ZKM4_9PEZI</name>
<feature type="compositionally biased region" description="Polar residues" evidence="9">
    <location>
        <begin position="15"/>
        <end position="30"/>
    </location>
</feature>
<keyword evidence="6 8" id="KW-0460">Magnesium</keyword>
<protein>
    <recommendedName>
        <fullName evidence="8">Fanconi-associated nuclease</fullName>
        <ecNumber evidence="8">3.1.4.1</ecNumber>
    </recommendedName>
</protein>
<keyword evidence="8" id="KW-0227">DNA damage</keyword>
<keyword evidence="12" id="KW-1185">Reference proteome</keyword>